<dbReference type="AlphaFoldDB" id="A0A9W7D1D2"/>
<dbReference type="EMBL" id="BSXT01003307">
    <property type="protein sequence ID" value="GMF53588.1"/>
    <property type="molecule type" value="Genomic_DNA"/>
</dbReference>
<sequence>MIRMRTRMASPSGVVARAHEAAQGANTNESEAESAAARSPTPTGTSTAGGITTMNATNESTPHDLSALTASMTSQEGCQGVGPSALQAIISVLLSNDQVQNQNPMIICRWVEPPYLIMACICVDVCSHLLPQHPDVVRMLSEDKPGVTLPTMN</sequence>
<feature type="compositionally biased region" description="Low complexity" evidence="1">
    <location>
        <begin position="25"/>
        <end position="53"/>
    </location>
</feature>
<accession>A0A9W7D1D2</accession>
<organism evidence="2 3">
    <name type="scientific">Phytophthora fragariaefolia</name>
    <dbReference type="NCBI Taxonomy" id="1490495"/>
    <lineage>
        <taxon>Eukaryota</taxon>
        <taxon>Sar</taxon>
        <taxon>Stramenopiles</taxon>
        <taxon>Oomycota</taxon>
        <taxon>Peronosporomycetes</taxon>
        <taxon>Peronosporales</taxon>
        <taxon>Peronosporaceae</taxon>
        <taxon>Phytophthora</taxon>
    </lineage>
</organism>
<protein>
    <submittedName>
        <fullName evidence="2">Unnamed protein product</fullName>
    </submittedName>
</protein>
<gene>
    <name evidence="2" type="ORF">Pfra01_002219000</name>
</gene>
<evidence type="ECO:0000256" key="1">
    <source>
        <dbReference type="SAM" id="MobiDB-lite"/>
    </source>
</evidence>
<keyword evidence="3" id="KW-1185">Reference proteome</keyword>
<name>A0A9W7D1D2_9STRA</name>
<proteinExistence type="predicted"/>
<comment type="caution">
    <text evidence="2">The sequence shown here is derived from an EMBL/GenBank/DDBJ whole genome shotgun (WGS) entry which is preliminary data.</text>
</comment>
<evidence type="ECO:0000313" key="2">
    <source>
        <dbReference type="EMBL" id="GMF53588.1"/>
    </source>
</evidence>
<reference evidence="2" key="1">
    <citation type="submission" date="2023-04" db="EMBL/GenBank/DDBJ databases">
        <title>Phytophthora fragariaefolia NBRC 109709.</title>
        <authorList>
            <person name="Ichikawa N."/>
            <person name="Sato H."/>
            <person name="Tonouchi N."/>
        </authorList>
    </citation>
    <scope>NUCLEOTIDE SEQUENCE</scope>
    <source>
        <strain evidence="2">NBRC 109709</strain>
    </source>
</reference>
<feature type="region of interest" description="Disordered" evidence="1">
    <location>
        <begin position="1"/>
        <end position="62"/>
    </location>
</feature>
<dbReference type="Proteomes" id="UP001165121">
    <property type="component" value="Unassembled WGS sequence"/>
</dbReference>
<evidence type="ECO:0000313" key="3">
    <source>
        <dbReference type="Proteomes" id="UP001165121"/>
    </source>
</evidence>